<sequence length="157" mass="17627">MNGTNNNLSSVVCLQPEPSFSSILTSTTVVLQENQTDSCNEDLKERRNFSGRRFAVHHNLNLASRKYYHGEAPHWTHELCDWGTSCSSCFMALCCPSFALRNVKKKLEVHESTTKACARALLPCWLCRFRVSPNAFLTLLAAHLNKATLHLRATKCG</sequence>
<proteinExistence type="predicted"/>
<name>E4X6G8_OIKDI</name>
<organism evidence="1">
    <name type="scientific">Oikopleura dioica</name>
    <name type="common">Tunicate</name>
    <dbReference type="NCBI Taxonomy" id="34765"/>
    <lineage>
        <taxon>Eukaryota</taxon>
        <taxon>Metazoa</taxon>
        <taxon>Chordata</taxon>
        <taxon>Tunicata</taxon>
        <taxon>Appendicularia</taxon>
        <taxon>Copelata</taxon>
        <taxon>Oikopleuridae</taxon>
        <taxon>Oikopleura</taxon>
    </lineage>
</organism>
<dbReference type="AlphaFoldDB" id="E4X6G8"/>
<evidence type="ECO:0000313" key="1">
    <source>
        <dbReference type="EMBL" id="CBY07969.1"/>
    </source>
</evidence>
<dbReference type="Proteomes" id="UP000001307">
    <property type="component" value="Unassembled WGS sequence"/>
</dbReference>
<protein>
    <submittedName>
        <fullName evidence="1">Uncharacterized protein</fullName>
    </submittedName>
</protein>
<gene>
    <name evidence="1" type="ORF">GSOID_T00003332001</name>
</gene>
<dbReference type="EMBL" id="FN653027">
    <property type="protein sequence ID" value="CBY07969.1"/>
    <property type="molecule type" value="Genomic_DNA"/>
</dbReference>
<reference evidence="1" key="1">
    <citation type="journal article" date="2010" name="Science">
        <title>Plasticity of animal genome architecture unmasked by rapid evolution of a pelagic tunicate.</title>
        <authorList>
            <person name="Denoeud F."/>
            <person name="Henriet S."/>
            <person name="Mungpakdee S."/>
            <person name="Aury J.M."/>
            <person name="Da Silva C."/>
            <person name="Brinkmann H."/>
            <person name="Mikhaleva J."/>
            <person name="Olsen L.C."/>
            <person name="Jubin C."/>
            <person name="Canestro C."/>
            <person name="Bouquet J.M."/>
            <person name="Danks G."/>
            <person name="Poulain J."/>
            <person name="Campsteijn C."/>
            <person name="Adamski M."/>
            <person name="Cross I."/>
            <person name="Yadetie F."/>
            <person name="Muffato M."/>
            <person name="Louis A."/>
            <person name="Butcher S."/>
            <person name="Tsagkogeorga G."/>
            <person name="Konrad A."/>
            <person name="Singh S."/>
            <person name="Jensen M.F."/>
            <person name="Cong E.H."/>
            <person name="Eikeseth-Otteraa H."/>
            <person name="Noel B."/>
            <person name="Anthouard V."/>
            <person name="Porcel B.M."/>
            <person name="Kachouri-Lafond R."/>
            <person name="Nishino A."/>
            <person name="Ugolini M."/>
            <person name="Chourrout P."/>
            <person name="Nishida H."/>
            <person name="Aasland R."/>
            <person name="Huzurbazar S."/>
            <person name="Westhof E."/>
            <person name="Delsuc F."/>
            <person name="Lehrach H."/>
            <person name="Reinhardt R."/>
            <person name="Weissenbach J."/>
            <person name="Roy S.W."/>
            <person name="Artiguenave F."/>
            <person name="Postlethwait J.H."/>
            <person name="Manak J.R."/>
            <person name="Thompson E.M."/>
            <person name="Jaillon O."/>
            <person name="Du Pasquier L."/>
            <person name="Boudinot P."/>
            <person name="Liberles D.A."/>
            <person name="Volff J.N."/>
            <person name="Philippe H."/>
            <person name="Lenhard B."/>
            <person name="Roest Crollius H."/>
            <person name="Wincker P."/>
            <person name="Chourrout D."/>
        </authorList>
    </citation>
    <scope>NUCLEOTIDE SEQUENCE [LARGE SCALE GENOMIC DNA]</scope>
</reference>
<accession>E4X6G8</accession>
<keyword evidence="2" id="KW-1185">Reference proteome</keyword>
<dbReference type="InParanoid" id="E4X6G8"/>
<evidence type="ECO:0000313" key="2">
    <source>
        <dbReference type="Proteomes" id="UP000001307"/>
    </source>
</evidence>